<accession>A0ABD3N0L7</accession>
<protein>
    <recommendedName>
        <fullName evidence="5">Mitochondrial cardiolipin hydrolase</fullName>
    </recommendedName>
</protein>
<dbReference type="GO" id="GO:0016787">
    <property type="term" value="F:hydrolase activity"/>
    <property type="evidence" value="ECO:0007669"/>
    <property type="project" value="UniProtKB-KW"/>
</dbReference>
<sequence length="656" mass="72507">MRTKSDNGVISVHAISGTKVVILGLDVKNGDELAGLMASMSLDDQKKEKKKPSTKDKKGPVFIGFSISRTDFETGETISLNEDGKPIQRFVWGDYEVESGKEYQYTIRQLTNGRSLLSAKAVGLGAPLQIRITTEDPTQGAHGIFFNRGVAGSHAYNAKFTEHRRWHLVSKYGIPIWRHIINPREIPDPKDSKEALAWLSRGLEEALLDFIAQATDGNFQIRAAVYEFTHPETIRALADAVERGVHVKIIRHCKGTHHPKVKRDGIVKDKDGKIETEWIPDSTTDEAAKAIRSVGFKSLNSGKTWHNNTFIERKHSSALMHNKFIILLEGGEPKQVWTGSTNFTDGGIYGQANVGHIVRDVDIAGRYLTYWNALSLDPPGRSRSRISYSDSSEASSASGEEKDEPTDNEIMLEQAARGESLESIEEEPVCIDEAERAASFSSISKSSTGSDIIKQEPMTHQIEKDQPDLDGPLEPNAIKVIFSPRSSSSMLEFYADRMKDATTSVHLTAPFGVSQQFAEVLMGGAATATNLSTSQDGLRRSPRIARKNSEKVDVAQSNETSLATLLRYILFDKKPSEKSSAKAKAIASKNGKPHIDYFDFKNSKENRIAWGAVLSDDEDEEDLTGLTAFVDFVHLKCLLIGKLRISILASVYCFVC</sequence>
<evidence type="ECO:0000256" key="2">
    <source>
        <dbReference type="ARBA" id="ARBA00022963"/>
    </source>
</evidence>
<evidence type="ECO:0000256" key="3">
    <source>
        <dbReference type="ARBA" id="ARBA00023098"/>
    </source>
</evidence>
<keyword evidence="1" id="KW-0378">Hydrolase</keyword>
<dbReference type="PANTHER" id="PTHR43856:SF1">
    <property type="entry name" value="MITOCHONDRIAL CARDIOLIPIN HYDROLASE"/>
    <property type="match status" value="1"/>
</dbReference>
<dbReference type="AlphaFoldDB" id="A0ABD3N0L7"/>
<proteinExistence type="inferred from homology"/>
<keyword evidence="2" id="KW-0442">Lipid degradation</keyword>
<dbReference type="PANTHER" id="PTHR43856">
    <property type="entry name" value="CARDIOLIPIN HYDROLASE"/>
    <property type="match status" value="1"/>
</dbReference>
<gene>
    <name evidence="8" type="ORF">ACHAWO_009492</name>
</gene>
<keyword evidence="9" id="KW-1185">Reference proteome</keyword>
<dbReference type="GO" id="GO:0016042">
    <property type="term" value="P:lipid catabolic process"/>
    <property type="evidence" value="ECO:0007669"/>
    <property type="project" value="UniProtKB-KW"/>
</dbReference>
<feature type="domain" description="Phospholipase D-like" evidence="7">
    <location>
        <begin position="208"/>
        <end position="370"/>
    </location>
</feature>
<evidence type="ECO:0000256" key="1">
    <source>
        <dbReference type="ARBA" id="ARBA00022801"/>
    </source>
</evidence>
<dbReference type="Pfam" id="PF13091">
    <property type="entry name" value="PLDc_2"/>
    <property type="match status" value="1"/>
</dbReference>
<evidence type="ECO:0000256" key="5">
    <source>
        <dbReference type="ARBA" id="ARBA00040549"/>
    </source>
</evidence>
<feature type="compositionally biased region" description="Low complexity" evidence="6">
    <location>
        <begin position="385"/>
        <end position="398"/>
    </location>
</feature>
<name>A0ABD3N0L7_9STRA</name>
<evidence type="ECO:0000256" key="6">
    <source>
        <dbReference type="SAM" id="MobiDB-lite"/>
    </source>
</evidence>
<feature type="region of interest" description="Disordered" evidence="6">
    <location>
        <begin position="379"/>
        <end position="408"/>
    </location>
</feature>
<comment type="caution">
    <text evidence="8">The sequence shown here is derived from an EMBL/GenBank/DDBJ whole genome shotgun (WGS) entry which is preliminary data.</text>
</comment>
<keyword evidence="3" id="KW-0443">Lipid metabolism</keyword>
<dbReference type="Gene3D" id="3.30.870.10">
    <property type="entry name" value="Endonuclease Chain A"/>
    <property type="match status" value="1"/>
</dbReference>
<reference evidence="8 9" key="1">
    <citation type="submission" date="2024-10" db="EMBL/GenBank/DDBJ databases">
        <title>Updated reference genomes for cyclostephanoid diatoms.</title>
        <authorList>
            <person name="Roberts W.R."/>
            <person name="Alverson A.J."/>
        </authorList>
    </citation>
    <scope>NUCLEOTIDE SEQUENCE [LARGE SCALE GENOMIC DNA]</scope>
    <source>
        <strain evidence="8 9">AJA010-31</strain>
    </source>
</reference>
<dbReference type="EMBL" id="JALLPJ020001328">
    <property type="protein sequence ID" value="KAL3769666.1"/>
    <property type="molecule type" value="Genomic_DNA"/>
</dbReference>
<dbReference type="InterPro" id="IPR051406">
    <property type="entry name" value="PLD_domain"/>
</dbReference>
<dbReference type="Proteomes" id="UP001530400">
    <property type="component" value="Unassembled WGS sequence"/>
</dbReference>
<dbReference type="InterPro" id="IPR025202">
    <property type="entry name" value="PLD-like_dom"/>
</dbReference>
<evidence type="ECO:0000313" key="9">
    <source>
        <dbReference type="Proteomes" id="UP001530400"/>
    </source>
</evidence>
<organism evidence="8 9">
    <name type="scientific">Cyclotella atomus</name>
    <dbReference type="NCBI Taxonomy" id="382360"/>
    <lineage>
        <taxon>Eukaryota</taxon>
        <taxon>Sar</taxon>
        <taxon>Stramenopiles</taxon>
        <taxon>Ochrophyta</taxon>
        <taxon>Bacillariophyta</taxon>
        <taxon>Coscinodiscophyceae</taxon>
        <taxon>Thalassiosirophycidae</taxon>
        <taxon>Stephanodiscales</taxon>
        <taxon>Stephanodiscaceae</taxon>
        <taxon>Cyclotella</taxon>
    </lineage>
</organism>
<dbReference type="CDD" id="cd09172">
    <property type="entry name" value="PLDc_Nuc_like_unchar1_1"/>
    <property type="match status" value="1"/>
</dbReference>
<evidence type="ECO:0000259" key="7">
    <source>
        <dbReference type="Pfam" id="PF13091"/>
    </source>
</evidence>
<evidence type="ECO:0000256" key="4">
    <source>
        <dbReference type="ARBA" id="ARBA00038012"/>
    </source>
</evidence>
<comment type="similarity">
    <text evidence="4">Belongs to the phospholipase D family. MitoPLD/Zucchini subfamily.</text>
</comment>
<dbReference type="SUPFAM" id="SSF56024">
    <property type="entry name" value="Phospholipase D/nuclease"/>
    <property type="match status" value="1"/>
</dbReference>
<evidence type="ECO:0000313" key="8">
    <source>
        <dbReference type="EMBL" id="KAL3769666.1"/>
    </source>
</evidence>